<protein>
    <recommendedName>
        <fullName evidence="4">HORMA domain-containing protein</fullName>
    </recommendedName>
</protein>
<reference evidence="5 6" key="2">
    <citation type="submission" date="2016-08" db="EMBL/GenBank/DDBJ databases">
        <title>Pervasive Adenine N6-methylation of Active Genes in Fungi.</title>
        <authorList>
            <consortium name="DOE Joint Genome Institute"/>
            <person name="Mondo S.J."/>
            <person name="Dannebaum R.O."/>
            <person name="Kuo R.C."/>
            <person name="Labutti K."/>
            <person name="Haridas S."/>
            <person name="Kuo A."/>
            <person name="Salamov A."/>
            <person name="Ahrendt S.R."/>
            <person name="Lipzen A."/>
            <person name="Sullivan W."/>
            <person name="Andreopoulos W.B."/>
            <person name="Clum A."/>
            <person name="Lindquist E."/>
            <person name="Daum C."/>
            <person name="Ramamoorthy G.K."/>
            <person name="Gryganskyi A."/>
            <person name="Culley D."/>
            <person name="Magnuson J.K."/>
            <person name="James T.Y."/>
            <person name="O'Malley M.A."/>
            <person name="Stajich J.E."/>
            <person name="Spatafora J.W."/>
            <person name="Visel A."/>
            <person name="Grigoriev I.V."/>
        </authorList>
    </citation>
    <scope>NUCLEOTIDE SEQUENCE [LARGE SCALE GENOMIC DNA]</scope>
    <source>
        <strain evidence="6">finn</strain>
    </source>
</reference>
<sequence>MNNNHSDKSIVAENKHKIIDIFGELLEVSTHLILYLVGVYPMGIYSLWNIKKFIYAYSFYSLKISNLYILCEKYYLYKDFFEKREKYGTPVMMSRHPQLNGYIYDVIISLKEYLEKDLIENIYILIINSQNKPVKRFVFTVKDLVQNNYNQEINFVEITHLFRTTIKKLWGCSNLDDTTDVDDDLLFQYMVKLKGDGESGDSSENSRFPWVLAEDEYLTPIQRKEEKKVSDGHYKDGEKEKMDEDEDEDNMDLAIDHDDNDDVKTSELLSIYSINNPSIKLQLYQEILPL</sequence>
<feature type="compositionally biased region" description="Basic and acidic residues" evidence="2">
    <location>
        <begin position="228"/>
        <end position="242"/>
    </location>
</feature>
<dbReference type="EMBL" id="MCFH01000011">
    <property type="protein sequence ID" value="ORX54236.1"/>
    <property type="molecule type" value="Genomic_DNA"/>
</dbReference>
<dbReference type="InterPro" id="IPR045091">
    <property type="entry name" value="Mad2-like"/>
</dbReference>
<dbReference type="STRING" id="1754191.A0A1Y1VEG9"/>
<evidence type="ECO:0000313" key="6">
    <source>
        <dbReference type="Proteomes" id="UP000193719"/>
    </source>
</evidence>
<evidence type="ECO:0000256" key="1">
    <source>
        <dbReference type="ARBA" id="ARBA00010348"/>
    </source>
</evidence>
<keyword evidence="3" id="KW-1133">Transmembrane helix</keyword>
<dbReference type="PANTHER" id="PTHR11842:SF10">
    <property type="entry name" value="MITOTIC SPINDLE ASSEMBLY CHECKPOINT PROTEIN MAD2B"/>
    <property type="match status" value="1"/>
</dbReference>
<accession>A0A1Y1VEG9</accession>
<organism evidence="5 6">
    <name type="scientific">Piromyces finnis</name>
    <dbReference type="NCBI Taxonomy" id="1754191"/>
    <lineage>
        <taxon>Eukaryota</taxon>
        <taxon>Fungi</taxon>
        <taxon>Fungi incertae sedis</taxon>
        <taxon>Chytridiomycota</taxon>
        <taxon>Chytridiomycota incertae sedis</taxon>
        <taxon>Neocallimastigomycetes</taxon>
        <taxon>Neocallimastigales</taxon>
        <taxon>Neocallimastigaceae</taxon>
        <taxon>Piromyces</taxon>
    </lineage>
</organism>
<dbReference type="InterPro" id="IPR036570">
    <property type="entry name" value="HORMA_dom_sf"/>
</dbReference>
<dbReference type="Proteomes" id="UP000193719">
    <property type="component" value="Unassembled WGS sequence"/>
</dbReference>
<dbReference type="GO" id="GO:0016035">
    <property type="term" value="C:zeta DNA polymerase complex"/>
    <property type="evidence" value="ECO:0007669"/>
    <property type="project" value="TreeGrafter"/>
</dbReference>
<comment type="similarity">
    <text evidence="1">Belongs to the MAD2 family.</text>
</comment>
<keyword evidence="3" id="KW-0472">Membrane</keyword>
<feature type="transmembrane region" description="Helical" evidence="3">
    <location>
        <begin position="32"/>
        <end position="50"/>
    </location>
</feature>
<evidence type="ECO:0000256" key="2">
    <source>
        <dbReference type="SAM" id="MobiDB-lite"/>
    </source>
</evidence>
<keyword evidence="6" id="KW-1185">Reference proteome</keyword>
<dbReference type="PANTHER" id="PTHR11842">
    <property type="entry name" value="MITOTIC SPINDLE ASSEMBLY CHECKPOINT PROTEIN MAD2"/>
    <property type="match status" value="1"/>
</dbReference>
<dbReference type="InterPro" id="IPR003511">
    <property type="entry name" value="HORMA_dom"/>
</dbReference>
<gene>
    <name evidence="5" type="ORF">BCR36DRAFT_410780</name>
</gene>
<reference evidence="5 6" key="1">
    <citation type="submission" date="2016-08" db="EMBL/GenBank/DDBJ databases">
        <title>Genomes of anaerobic fungi encode conserved fungal cellulosomes for biomass hydrolysis.</title>
        <authorList>
            <consortium name="DOE Joint Genome Institute"/>
            <person name="Haitjema C.H."/>
            <person name="Gilmore S.P."/>
            <person name="Henske J.K."/>
            <person name="Solomon K.V."/>
            <person name="De Groot R."/>
            <person name="Kuo A."/>
            <person name="Mondo S.J."/>
            <person name="Salamov A.A."/>
            <person name="Labutti K."/>
            <person name="Zhao Z."/>
            <person name="Chiniquy J."/>
            <person name="Barry K."/>
            <person name="Brewer H.M."/>
            <person name="Purvine S.O."/>
            <person name="Wright A.T."/>
            <person name="Boxma B."/>
            <person name="Van Alen T."/>
            <person name="Hackstein J.H."/>
            <person name="Baker S.E."/>
            <person name="Grigoriev I.V."/>
            <person name="O'Malley M.A."/>
        </authorList>
    </citation>
    <scope>NUCLEOTIDE SEQUENCE [LARGE SCALE GENOMIC DNA]</scope>
    <source>
        <strain evidence="6">finn</strain>
    </source>
</reference>
<keyword evidence="3" id="KW-0812">Transmembrane</keyword>
<proteinExistence type="inferred from homology"/>
<evidence type="ECO:0000256" key="3">
    <source>
        <dbReference type="SAM" id="Phobius"/>
    </source>
</evidence>
<feature type="region of interest" description="Disordered" evidence="2">
    <location>
        <begin position="228"/>
        <end position="259"/>
    </location>
</feature>
<dbReference type="Gene3D" id="3.30.900.10">
    <property type="entry name" value="HORMA domain"/>
    <property type="match status" value="1"/>
</dbReference>
<dbReference type="PROSITE" id="PS50815">
    <property type="entry name" value="HORMA"/>
    <property type="match status" value="1"/>
</dbReference>
<name>A0A1Y1VEG9_9FUNG</name>
<feature type="domain" description="HORMA" evidence="4">
    <location>
        <begin position="16"/>
        <end position="290"/>
    </location>
</feature>
<dbReference type="SUPFAM" id="SSF56019">
    <property type="entry name" value="The spindle assembly checkpoint protein mad2"/>
    <property type="match status" value="1"/>
</dbReference>
<evidence type="ECO:0000313" key="5">
    <source>
        <dbReference type="EMBL" id="ORX54236.1"/>
    </source>
</evidence>
<comment type="caution">
    <text evidence="5">The sequence shown here is derived from an EMBL/GenBank/DDBJ whole genome shotgun (WGS) entry which is preliminary data.</text>
</comment>
<evidence type="ECO:0000259" key="4">
    <source>
        <dbReference type="PROSITE" id="PS50815"/>
    </source>
</evidence>
<dbReference type="AlphaFoldDB" id="A0A1Y1VEG9"/>
<dbReference type="OrthoDB" id="21254at2759"/>